<dbReference type="Proteomes" id="UP000502706">
    <property type="component" value="Chromosome"/>
</dbReference>
<reference evidence="4 5" key="1">
    <citation type="submission" date="2019-10" db="EMBL/GenBank/DDBJ databases">
        <title>Rubrobacter sp nov SCSIO 52915 isolated from a deep-sea sediment in the South China Sea.</title>
        <authorList>
            <person name="Chen R.W."/>
        </authorList>
    </citation>
    <scope>NUCLEOTIDE SEQUENCE [LARGE SCALE GENOMIC DNA]</scope>
    <source>
        <strain evidence="4 5">SCSIO 52915</strain>
    </source>
</reference>
<dbReference type="PROSITE" id="PS51371">
    <property type="entry name" value="CBS"/>
    <property type="match status" value="2"/>
</dbReference>
<evidence type="ECO:0000256" key="1">
    <source>
        <dbReference type="ARBA" id="ARBA00023122"/>
    </source>
</evidence>
<evidence type="ECO:0000259" key="3">
    <source>
        <dbReference type="PROSITE" id="PS51371"/>
    </source>
</evidence>
<sequence length="163" mass="17263">MSSGEGASRRGSGRDIKLKEIMHPAVTIAPDATEREALEVLLENNVPGVPVVESDGTLAGFVTDGHLLASALPKYFATMDDVSFISEGADAWVHYFTESADRPVSEVMTRKVSQIDVGKSEIVAAHKMVHDGVSSVVVTEGGRVVGIVNRLDLYAAILGLDDG</sequence>
<dbReference type="Pfam" id="PF00571">
    <property type="entry name" value="CBS"/>
    <property type="match status" value="2"/>
</dbReference>
<dbReference type="PANTHER" id="PTHR43080">
    <property type="entry name" value="CBS DOMAIN-CONTAINING PROTEIN CBSX3, MITOCHONDRIAL"/>
    <property type="match status" value="1"/>
</dbReference>
<dbReference type="RefSeq" id="WP_166398035.1">
    <property type="nucleotide sequence ID" value="NZ_CP045121.1"/>
</dbReference>
<evidence type="ECO:0000256" key="2">
    <source>
        <dbReference type="PROSITE-ProRule" id="PRU00703"/>
    </source>
</evidence>
<dbReference type="PANTHER" id="PTHR43080:SF26">
    <property type="entry name" value="REGULATORY PROTEIN"/>
    <property type="match status" value="1"/>
</dbReference>
<dbReference type="EMBL" id="CP045121">
    <property type="protein sequence ID" value="QIN80365.1"/>
    <property type="molecule type" value="Genomic_DNA"/>
</dbReference>
<gene>
    <name evidence="4" type="ORF">GBA65_19645</name>
</gene>
<protein>
    <submittedName>
        <fullName evidence="4">CBS domain-containing protein</fullName>
    </submittedName>
</protein>
<feature type="domain" description="CBS" evidence="3">
    <location>
        <begin position="108"/>
        <end position="163"/>
    </location>
</feature>
<evidence type="ECO:0000313" key="4">
    <source>
        <dbReference type="EMBL" id="QIN80365.1"/>
    </source>
</evidence>
<dbReference type="SMART" id="SM00116">
    <property type="entry name" value="CBS"/>
    <property type="match status" value="2"/>
</dbReference>
<evidence type="ECO:0000313" key="5">
    <source>
        <dbReference type="Proteomes" id="UP000502706"/>
    </source>
</evidence>
<name>A0A6G8Q1Q2_9ACTN</name>
<organism evidence="4 5">
    <name type="scientific">Rubrobacter marinus</name>
    <dbReference type="NCBI Taxonomy" id="2653852"/>
    <lineage>
        <taxon>Bacteria</taxon>
        <taxon>Bacillati</taxon>
        <taxon>Actinomycetota</taxon>
        <taxon>Rubrobacteria</taxon>
        <taxon>Rubrobacterales</taxon>
        <taxon>Rubrobacteraceae</taxon>
        <taxon>Rubrobacter</taxon>
    </lineage>
</organism>
<dbReference type="AlphaFoldDB" id="A0A6G8Q1Q2"/>
<dbReference type="SUPFAM" id="SSF54631">
    <property type="entry name" value="CBS-domain pair"/>
    <property type="match status" value="1"/>
</dbReference>
<proteinExistence type="predicted"/>
<keyword evidence="5" id="KW-1185">Reference proteome</keyword>
<dbReference type="KEGG" id="rmar:GBA65_19645"/>
<dbReference type="InterPro" id="IPR046342">
    <property type="entry name" value="CBS_dom_sf"/>
</dbReference>
<feature type="domain" description="CBS" evidence="3">
    <location>
        <begin position="21"/>
        <end position="78"/>
    </location>
</feature>
<accession>A0A6G8Q1Q2</accession>
<dbReference type="InterPro" id="IPR000644">
    <property type="entry name" value="CBS_dom"/>
</dbReference>
<keyword evidence="1 2" id="KW-0129">CBS domain</keyword>
<dbReference type="Gene3D" id="3.10.580.10">
    <property type="entry name" value="CBS-domain"/>
    <property type="match status" value="1"/>
</dbReference>
<dbReference type="InterPro" id="IPR051257">
    <property type="entry name" value="Diverse_CBS-Domain"/>
</dbReference>